<dbReference type="AlphaFoldDB" id="A0A1D8AFF1"/>
<dbReference type="RefSeq" id="WP_037517263.1">
    <property type="nucleotide sequence ID" value="NZ_BSFC01000047.1"/>
</dbReference>
<keyword evidence="1" id="KW-0614">Plasmid</keyword>
<dbReference type="OrthoDB" id="7471348at2"/>
<evidence type="ECO:0000313" key="2">
    <source>
        <dbReference type="Proteomes" id="UP000094626"/>
    </source>
</evidence>
<gene>
    <name evidence="1" type="ORF">BES08_28730</name>
</gene>
<organism evidence="1 2">
    <name type="scientific">Novosphingobium resinovorum</name>
    <dbReference type="NCBI Taxonomy" id="158500"/>
    <lineage>
        <taxon>Bacteria</taxon>
        <taxon>Pseudomonadati</taxon>
        <taxon>Pseudomonadota</taxon>
        <taxon>Alphaproteobacteria</taxon>
        <taxon>Sphingomonadales</taxon>
        <taxon>Sphingomonadaceae</taxon>
        <taxon>Novosphingobium</taxon>
    </lineage>
</organism>
<keyword evidence="2" id="KW-1185">Reference proteome</keyword>
<geneLocation type="plasmid" evidence="1 2">
    <name>pSA2</name>
</geneLocation>
<accession>A0A1D8AFF1</accession>
<reference evidence="2" key="1">
    <citation type="journal article" date="2017" name="J. Biotechnol.">
        <title>Complete genome sequence of Novosphingobium resinovorum SA1, a versatile xenobiotic-degrading bacterium capable of utilizing sulfanilic acid.</title>
        <authorList>
            <person name="Hegedus B."/>
            <person name="Kos P.B."/>
            <person name="Balint B."/>
            <person name="Maroti G."/>
            <person name="Gan H.M."/>
            <person name="Perei K."/>
            <person name="Rakhely G."/>
        </authorList>
    </citation>
    <scope>NUCLEOTIDE SEQUENCE [LARGE SCALE GENOMIC DNA]</scope>
    <source>
        <strain evidence="2">SA1</strain>
    </source>
</reference>
<name>A0A1D8AFF1_9SPHN</name>
<dbReference type="Proteomes" id="UP000094626">
    <property type="component" value="Plasmid pSA2"/>
</dbReference>
<sequence length="182" mass="20223">MFQLDLFASGKTADAKPNPQGRTGVPGILERLTEACERPRYAYMVLNLIAQASSGTGSAGPYVVSSDRRMTVREWLCDAIAPIGRRDPNGVRISERVRKDLAGKGELPDDHAQAEQLIEEIVRERLRASGLTNVSRAVSELVRAGLLHRHYQGYRVDHQNRGAQRLAVYTLTDETRQALKLT</sequence>
<dbReference type="KEGG" id="nre:BES08_28730"/>
<dbReference type="EMBL" id="CP017077">
    <property type="protein sequence ID" value="AOR80791.1"/>
    <property type="molecule type" value="Genomic_DNA"/>
</dbReference>
<protein>
    <submittedName>
        <fullName evidence="1">Uncharacterized protein</fullName>
    </submittedName>
</protein>
<evidence type="ECO:0000313" key="1">
    <source>
        <dbReference type="EMBL" id="AOR80791.1"/>
    </source>
</evidence>
<proteinExistence type="predicted"/>